<feature type="domain" description="Flagellar motor switch protein FliN-like C-terminal" evidence="7">
    <location>
        <begin position="294"/>
        <end position="364"/>
    </location>
</feature>
<dbReference type="Proteomes" id="UP000028875">
    <property type="component" value="Unassembled WGS sequence"/>
</dbReference>
<protein>
    <submittedName>
        <fullName evidence="9">Flagellar motor switch protein FliN</fullName>
    </submittedName>
</protein>
<evidence type="ECO:0000256" key="2">
    <source>
        <dbReference type="ARBA" id="ARBA00009226"/>
    </source>
</evidence>
<dbReference type="AlphaFoldDB" id="A0A024QD32"/>
<evidence type="ECO:0000313" key="10">
    <source>
        <dbReference type="Proteomes" id="UP000028875"/>
    </source>
</evidence>
<dbReference type="NCBIfam" id="NF005995">
    <property type="entry name" value="PRK08119.1"/>
    <property type="match status" value="1"/>
</dbReference>
<comment type="caution">
    <text evidence="9">The sequence shown here is derived from an EMBL/GenBank/DDBJ whole genome shotgun (WGS) entry which is preliminary data.</text>
</comment>
<accession>A0A024QD32</accession>
<reference evidence="9 10" key="1">
    <citation type="submission" date="2014-03" db="EMBL/GenBank/DDBJ databases">
        <authorList>
            <person name="Urmite Genomes U."/>
        </authorList>
    </citation>
    <scope>NUCLEOTIDE SEQUENCE [LARGE SCALE GENOMIC DNA]</scope>
    <source>
        <strain evidence="9 10">Vm-5</strain>
    </source>
</reference>
<dbReference type="PANTHER" id="PTHR43484">
    <property type="match status" value="1"/>
</dbReference>
<comment type="subcellular location">
    <subcellularLocation>
        <location evidence="1">Cell membrane</location>
        <topology evidence="1">Peripheral membrane protein</topology>
        <orientation evidence="1">Cytoplasmic side</orientation>
    </subcellularLocation>
</comment>
<dbReference type="Gene3D" id="2.30.330.10">
    <property type="entry name" value="SpoA-like"/>
    <property type="match status" value="1"/>
</dbReference>
<keyword evidence="9" id="KW-0966">Cell projection</keyword>
<evidence type="ECO:0000313" key="9">
    <source>
        <dbReference type="EMBL" id="CDQ40105.1"/>
    </source>
</evidence>
<dbReference type="eggNOG" id="COG1776">
    <property type="taxonomic scope" value="Bacteria"/>
</dbReference>
<dbReference type="GO" id="GO:0006935">
    <property type="term" value="P:chemotaxis"/>
    <property type="evidence" value="ECO:0007669"/>
    <property type="project" value="UniProtKB-KW"/>
</dbReference>
<dbReference type="EMBL" id="CCDP010000001">
    <property type="protein sequence ID" value="CDQ40105.1"/>
    <property type="molecule type" value="Genomic_DNA"/>
</dbReference>
<keyword evidence="5" id="KW-0283">Flagellar rotation</keyword>
<dbReference type="InterPro" id="IPR036429">
    <property type="entry name" value="SpoA-like_sf"/>
</dbReference>
<keyword evidence="6" id="KW-0472">Membrane</keyword>
<dbReference type="PRINTS" id="PR00956">
    <property type="entry name" value="FLGMOTORFLIN"/>
</dbReference>
<dbReference type="GO" id="GO:0016787">
    <property type="term" value="F:hydrolase activity"/>
    <property type="evidence" value="ECO:0007669"/>
    <property type="project" value="InterPro"/>
</dbReference>
<dbReference type="Pfam" id="PF01052">
    <property type="entry name" value="FliMN_C"/>
    <property type="match status" value="1"/>
</dbReference>
<dbReference type="SUPFAM" id="SSF103039">
    <property type="entry name" value="CheC-like"/>
    <property type="match status" value="1"/>
</dbReference>
<keyword evidence="9" id="KW-0282">Flagellum</keyword>
<dbReference type="InterPro" id="IPR001172">
    <property type="entry name" value="FliN_T3SS_HrcQb"/>
</dbReference>
<dbReference type="GO" id="GO:0003774">
    <property type="term" value="F:cytoskeletal motor activity"/>
    <property type="evidence" value="ECO:0007669"/>
    <property type="project" value="InterPro"/>
</dbReference>
<dbReference type="GO" id="GO:0005886">
    <property type="term" value="C:plasma membrane"/>
    <property type="evidence" value="ECO:0007669"/>
    <property type="project" value="UniProtKB-SubCell"/>
</dbReference>
<dbReference type="InterPro" id="IPR012826">
    <property type="entry name" value="FliN"/>
</dbReference>
<evidence type="ECO:0000256" key="3">
    <source>
        <dbReference type="ARBA" id="ARBA00022475"/>
    </source>
</evidence>
<evidence type="ECO:0000256" key="6">
    <source>
        <dbReference type="ARBA" id="ARBA00023136"/>
    </source>
</evidence>
<keyword evidence="10" id="KW-1185">Reference proteome</keyword>
<evidence type="ECO:0000256" key="1">
    <source>
        <dbReference type="ARBA" id="ARBA00004413"/>
    </source>
</evidence>
<keyword evidence="4" id="KW-0145">Chemotaxis</keyword>
<keyword evidence="9" id="KW-0969">Cilium</keyword>
<dbReference type="NCBIfam" id="TIGR02480">
    <property type="entry name" value="fliN"/>
    <property type="match status" value="1"/>
</dbReference>
<dbReference type="InterPro" id="IPR007597">
    <property type="entry name" value="CheC"/>
</dbReference>
<gene>
    <name evidence="9" type="primary">fliN</name>
    <name evidence="9" type="ORF">BN990_02423</name>
</gene>
<dbReference type="Gene3D" id="3.40.1550.10">
    <property type="entry name" value="CheC-like"/>
    <property type="match status" value="1"/>
</dbReference>
<dbReference type="Pfam" id="PF04509">
    <property type="entry name" value="CheC"/>
    <property type="match status" value="2"/>
</dbReference>
<reference evidence="10" key="2">
    <citation type="submission" date="2014-05" db="EMBL/GenBank/DDBJ databases">
        <title>Draft genome sequence of Virgibacillus massiliensis Vm-5.</title>
        <authorList>
            <person name="Khelaifia S."/>
            <person name="Croce O."/>
            <person name="Lagier J.C."/>
            <person name="Raoult D."/>
        </authorList>
    </citation>
    <scope>NUCLEOTIDE SEQUENCE [LARGE SCALE GENOMIC DNA]</scope>
    <source>
        <strain evidence="10">Vm-5</strain>
    </source>
</reference>
<name>A0A024QD32_9BACI</name>
<dbReference type="InterPro" id="IPR001543">
    <property type="entry name" value="FliN-like_C"/>
</dbReference>
<dbReference type="SUPFAM" id="SSF101801">
    <property type="entry name" value="Surface presentation of antigens (SPOA)"/>
    <property type="match status" value="1"/>
</dbReference>
<dbReference type="OrthoDB" id="9773459at2"/>
<feature type="domain" description="CheC-like protein" evidence="8">
    <location>
        <begin position="38"/>
        <end position="74"/>
    </location>
</feature>
<dbReference type="RefSeq" id="WP_021291567.1">
    <property type="nucleotide sequence ID" value="NZ_BNER01000004.1"/>
</dbReference>
<dbReference type="eggNOG" id="COG1886">
    <property type="taxonomic scope" value="Bacteria"/>
</dbReference>
<organism evidence="9 10">
    <name type="scientific">Virgibacillus massiliensis</name>
    <dbReference type="NCBI Taxonomy" id="1462526"/>
    <lineage>
        <taxon>Bacteria</taxon>
        <taxon>Bacillati</taxon>
        <taxon>Bacillota</taxon>
        <taxon>Bacilli</taxon>
        <taxon>Bacillales</taxon>
        <taxon>Bacillaceae</taxon>
        <taxon>Virgibacillus</taxon>
    </lineage>
</organism>
<dbReference type="CDD" id="cd17907">
    <property type="entry name" value="FliY_FliN-Y"/>
    <property type="match status" value="1"/>
</dbReference>
<proteinExistence type="inferred from homology"/>
<keyword evidence="3" id="KW-1003">Cell membrane</keyword>
<dbReference type="GO" id="GO:0009425">
    <property type="term" value="C:bacterial-type flagellum basal body"/>
    <property type="evidence" value="ECO:0007669"/>
    <property type="project" value="InterPro"/>
</dbReference>
<comment type="similarity">
    <text evidence="2">Belongs to the FliN/MopA/SpaO family.</text>
</comment>
<evidence type="ECO:0000259" key="8">
    <source>
        <dbReference type="Pfam" id="PF04509"/>
    </source>
</evidence>
<dbReference type="InterPro" id="IPR028976">
    <property type="entry name" value="CheC-like_sf"/>
</dbReference>
<dbReference type="InterPro" id="IPR051469">
    <property type="entry name" value="FliN/MopA/SpaO"/>
</dbReference>
<dbReference type="PANTHER" id="PTHR43484:SF1">
    <property type="entry name" value="FLAGELLAR MOTOR SWITCH PROTEIN FLIN"/>
    <property type="match status" value="1"/>
</dbReference>
<feature type="domain" description="CheC-like protein" evidence="8">
    <location>
        <begin position="134"/>
        <end position="170"/>
    </location>
</feature>
<evidence type="ECO:0000256" key="5">
    <source>
        <dbReference type="ARBA" id="ARBA00022779"/>
    </source>
</evidence>
<dbReference type="GO" id="GO:0071973">
    <property type="term" value="P:bacterial-type flagellum-dependent cell motility"/>
    <property type="evidence" value="ECO:0007669"/>
    <property type="project" value="InterPro"/>
</dbReference>
<sequence length="374" mass="41133">MNDGMLSQEEIDALLKVSAEQDNESDNKSDTVQYLTSIEEDTLGEIGNISFGSSATTLSTLLNQKVEITTPKVSVMEQQELEAFTFEPVSIQVNYVEGFTGKNVFVIKAEDAAVISDIMLGGDGTNPTDELNEIHISAVQEAMNQMMGAAATSMSTVFQKKVDISPPTIHLENPDNQSEIALDGNPFVKVSFQLKVGNLIDSNIMQLMPVQFAKELVNQLLHEEPAEKESSAALEQVEVPMFNHEQSQSLTSEQKDETHVLGNATTYQQSIEQANFSEFEPIQLSNKTQRNLDMLLDIPLKVTVELGRTKRSIKDILELSSGSIIELDKLAGEPVDILVNEKLIATGEVVVIDENFGVRVTDIASPTDRIMKLK</sequence>
<dbReference type="STRING" id="1462526.BN990_02423"/>
<evidence type="ECO:0000256" key="4">
    <source>
        <dbReference type="ARBA" id="ARBA00022500"/>
    </source>
</evidence>
<evidence type="ECO:0000259" key="7">
    <source>
        <dbReference type="Pfam" id="PF01052"/>
    </source>
</evidence>